<proteinExistence type="predicted"/>
<sequence>MVLEARAMTPDGGGGLMEGWQALGTLWAAIERPSARLVREGALEVSTIKVRIILRAAPEGRSRRPIAGQRLRMGDRVFRILGVAEYDRAAHYLQLWAEEGGA</sequence>
<evidence type="ECO:0000313" key="2">
    <source>
        <dbReference type="Proteomes" id="UP000500791"/>
    </source>
</evidence>
<dbReference type="Proteomes" id="UP000500791">
    <property type="component" value="Chromosome"/>
</dbReference>
<name>A0A6G7VPZ5_9RHOB</name>
<gene>
    <name evidence="1" type="ORF">G8E03_11525</name>
</gene>
<reference evidence="1 2" key="1">
    <citation type="submission" date="2020-03" db="EMBL/GenBank/DDBJ databases">
        <title>Complete genome sequence of Monaibacterium sp. ALG8 with diverse plasmids.</title>
        <authorList>
            <person name="Sun C."/>
        </authorList>
    </citation>
    <scope>NUCLEOTIDE SEQUENCE [LARGE SCALE GENOMIC DNA]</scope>
    <source>
        <strain evidence="1 2">ALG8</strain>
    </source>
</reference>
<protein>
    <submittedName>
        <fullName evidence="1">Head-tail adaptor protein</fullName>
    </submittedName>
</protein>
<evidence type="ECO:0000313" key="1">
    <source>
        <dbReference type="EMBL" id="QIK42109.1"/>
    </source>
</evidence>
<dbReference type="KEGG" id="mon:G8E03_11525"/>
<accession>A0A6G7VPZ5</accession>
<dbReference type="Gene3D" id="2.40.10.270">
    <property type="entry name" value="Bacteriophage SPP1 head-tail adaptor protein"/>
    <property type="match status" value="1"/>
</dbReference>
<dbReference type="AlphaFoldDB" id="A0A6G7VPZ5"/>
<dbReference type="InterPro" id="IPR008767">
    <property type="entry name" value="Phage_SPP1_head-tail_adaptor"/>
</dbReference>
<dbReference type="InterPro" id="IPR038666">
    <property type="entry name" value="SSP1_head-tail_sf"/>
</dbReference>
<organism evidence="1 2">
    <name type="scientific">Pontivivens nitratireducens</name>
    <dbReference type="NCBI Taxonomy" id="2758038"/>
    <lineage>
        <taxon>Bacteria</taxon>
        <taxon>Pseudomonadati</taxon>
        <taxon>Pseudomonadota</taxon>
        <taxon>Alphaproteobacteria</taxon>
        <taxon>Rhodobacterales</taxon>
        <taxon>Paracoccaceae</taxon>
        <taxon>Pontivivens</taxon>
    </lineage>
</organism>
<dbReference type="Pfam" id="PF05521">
    <property type="entry name" value="Phage_HCP"/>
    <property type="match status" value="1"/>
</dbReference>
<dbReference type="EMBL" id="CP049811">
    <property type="protein sequence ID" value="QIK42109.1"/>
    <property type="molecule type" value="Genomic_DNA"/>
</dbReference>
<keyword evidence="2" id="KW-1185">Reference proteome</keyword>